<reference evidence="9 10" key="1">
    <citation type="submission" date="2019-07" db="EMBL/GenBank/DDBJ databases">
        <title>The pathways for chlorine oxyanion respiration interact through the shared metabolite chlorate.</title>
        <authorList>
            <person name="Barnum T.P."/>
            <person name="Cheng Y."/>
            <person name="Hill K.A."/>
            <person name="Lucas L.N."/>
            <person name="Carlson H.K."/>
            <person name="Coates J.D."/>
        </authorList>
    </citation>
    <scope>NUCLEOTIDE SEQUENCE [LARGE SCALE GENOMIC DNA]</scope>
    <source>
        <strain evidence="9 10">SFB-3</strain>
    </source>
</reference>
<evidence type="ECO:0000313" key="10">
    <source>
        <dbReference type="Proteomes" id="UP000319502"/>
    </source>
</evidence>
<dbReference type="InterPro" id="IPR020013">
    <property type="entry name" value="Flagellar_FlgE/F/G"/>
</dbReference>
<comment type="similarity">
    <text evidence="2 6">Belongs to the flagella basal body rod proteins family.</text>
</comment>
<dbReference type="NCBIfam" id="TIGR02490">
    <property type="entry name" value="flgF"/>
    <property type="match status" value="1"/>
</dbReference>
<dbReference type="InterPro" id="IPR012836">
    <property type="entry name" value="FlgF"/>
</dbReference>
<dbReference type="NCBIfam" id="NF009280">
    <property type="entry name" value="PRK12640.1"/>
    <property type="match status" value="1"/>
</dbReference>
<sequence>MDKLIYTAMTGAKHILTQQAAVSHNMANATSTGFRTEMHKFRAVDVQDSPLASRSFVVDASVATDFRPGPMQLTGRTYDVAVEGKGWFAVQGADGREAYTRNGSFELSAEGVLQTRDGRAVIGDGGPITVPPDNQIVIGKDGSISAIPTTGDKNAVNVIGRLKLVNPPEAELRRGEDGLFRTAGGAPAPADEAVQVAGGYLEGSNVNVVDQMVNMISLARQFEMQTQLLRKAETNDQVATKLLTTG</sequence>
<dbReference type="GO" id="GO:0071978">
    <property type="term" value="P:bacterial-type flagellum-dependent swarming motility"/>
    <property type="evidence" value="ECO:0007669"/>
    <property type="project" value="TreeGrafter"/>
</dbReference>
<keyword evidence="9" id="KW-0282">Flagellum</keyword>
<evidence type="ECO:0000256" key="5">
    <source>
        <dbReference type="ARBA" id="ARBA00040228"/>
    </source>
</evidence>
<gene>
    <name evidence="9" type="primary">flgF</name>
    <name evidence="9" type="ORF">FHP91_10515</name>
</gene>
<dbReference type="RefSeq" id="WP_144309547.1">
    <property type="nucleotide sequence ID" value="NZ_VMNK01000007.1"/>
</dbReference>
<evidence type="ECO:0000256" key="4">
    <source>
        <dbReference type="ARBA" id="ARBA00038560"/>
    </source>
</evidence>
<dbReference type="OrthoDB" id="9804559at2"/>
<dbReference type="InterPro" id="IPR053967">
    <property type="entry name" value="LlgE_F_G-like_D1"/>
</dbReference>
<dbReference type="Pfam" id="PF22692">
    <property type="entry name" value="LlgE_F_G_D1"/>
    <property type="match status" value="1"/>
</dbReference>
<dbReference type="AlphaFoldDB" id="A0A557QWL6"/>
<evidence type="ECO:0000259" key="8">
    <source>
        <dbReference type="Pfam" id="PF22692"/>
    </source>
</evidence>
<dbReference type="SUPFAM" id="SSF117143">
    <property type="entry name" value="Flagellar hook protein flgE"/>
    <property type="match status" value="1"/>
</dbReference>
<name>A0A557QWL6_9RHOO</name>
<evidence type="ECO:0000256" key="6">
    <source>
        <dbReference type="RuleBase" id="RU362116"/>
    </source>
</evidence>
<evidence type="ECO:0000256" key="3">
    <source>
        <dbReference type="ARBA" id="ARBA00023143"/>
    </source>
</evidence>
<dbReference type="InterPro" id="IPR037925">
    <property type="entry name" value="FlgE/F/G-like"/>
</dbReference>
<keyword evidence="9" id="KW-0969">Cilium</keyword>
<evidence type="ECO:0000313" key="9">
    <source>
        <dbReference type="EMBL" id="TVO57310.1"/>
    </source>
</evidence>
<keyword evidence="9" id="KW-0966">Cell projection</keyword>
<dbReference type="EMBL" id="VMNK01000007">
    <property type="protein sequence ID" value="TVO57310.1"/>
    <property type="molecule type" value="Genomic_DNA"/>
</dbReference>
<evidence type="ECO:0000256" key="2">
    <source>
        <dbReference type="ARBA" id="ARBA00009677"/>
    </source>
</evidence>
<feature type="domain" description="Flagellar hook protein FlgE/F/G-like D1" evidence="8">
    <location>
        <begin position="81"/>
        <end position="146"/>
    </location>
</feature>
<dbReference type="PANTHER" id="PTHR30435:SF18">
    <property type="entry name" value="FLAGELLAR BASAL-BODY ROD PROTEIN FLGF"/>
    <property type="match status" value="1"/>
</dbReference>
<proteinExistence type="inferred from homology"/>
<organism evidence="9 10">
    <name type="scientific">Denitromonas halophila</name>
    <dbReference type="NCBI Taxonomy" id="1629404"/>
    <lineage>
        <taxon>Bacteria</taxon>
        <taxon>Pseudomonadati</taxon>
        <taxon>Pseudomonadota</taxon>
        <taxon>Betaproteobacteria</taxon>
        <taxon>Rhodocyclales</taxon>
        <taxon>Zoogloeaceae</taxon>
        <taxon>Denitromonas</taxon>
    </lineage>
</organism>
<dbReference type="GO" id="GO:0030694">
    <property type="term" value="C:bacterial-type flagellum basal body, rod"/>
    <property type="evidence" value="ECO:0007669"/>
    <property type="project" value="UniProtKB-UniRule"/>
</dbReference>
<comment type="caution">
    <text evidence="9">The sequence shown here is derived from an EMBL/GenBank/DDBJ whole genome shotgun (WGS) entry which is preliminary data.</text>
</comment>
<dbReference type="NCBIfam" id="TIGR03506">
    <property type="entry name" value="FlgEFG_subfam"/>
    <property type="match status" value="1"/>
</dbReference>
<dbReference type="PANTHER" id="PTHR30435">
    <property type="entry name" value="FLAGELLAR PROTEIN"/>
    <property type="match status" value="1"/>
</dbReference>
<dbReference type="Proteomes" id="UP000319502">
    <property type="component" value="Unassembled WGS sequence"/>
</dbReference>
<dbReference type="Pfam" id="PF06429">
    <property type="entry name" value="Flg_bbr_C"/>
    <property type="match status" value="1"/>
</dbReference>
<keyword evidence="3 6" id="KW-0975">Bacterial flagellum</keyword>
<evidence type="ECO:0000256" key="1">
    <source>
        <dbReference type="ARBA" id="ARBA00004117"/>
    </source>
</evidence>
<comment type="subcellular location">
    <subcellularLocation>
        <location evidence="1 6">Bacterial flagellum basal body</location>
    </subcellularLocation>
</comment>
<accession>A0A557QWL6</accession>
<dbReference type="InterPro" id="IPR010930">
    <property type="entry name" value="Flg_bb/hook_C_dom"/>
</dbReference>
<comment type="subunit">
    <text evidence="4 6">The basal body constitutes a major portion of the flagellar organelle and consists of five rings (E,L,P,S, and M) mounted on a central rod. The rod consists of about 26 subunits of FlgG in the distal portion, and FlgB, FlgC and FlgF are thought to build up the proximal portion of the rod with about 6 subunits each.</text>
</comment>
<evidence type="ECO:0000259" key="7">
    <source>
        <dbReference type="Pfam" id="PF06429"/>
    </source>
</evidence>
<keyword evidence="10" id="KW-1185">Reference proteome</keyword>
<protein>
    <recommendedName>
        <fullName evidence="5 6">Flagellar basal-body rod protein FlgF</fullName>
    </recommendedName>
</protein>
<feature type="domain" description="Flagellar basal-body/hook protein C-terminal" evidence="7">
    <location>
        <begin position="198"/>
        <end position="242"/>
    </location>
</feature>